<evidence type="ECO:0000256" key="3">
    <source>
        <dbReference type="ARBA" id="ARBA00022741"/>
    </source>
</evidence>
<dbReference type="Pfam" id="PF25361">
    <property type="entry name" value="AAA_lid_RFC1"/>
    <property type="match status" value="1"/>
</dbReference>
<gene>
    <name evidence="7" type="ORF">GPUH_LOCUS10713</name>
</gene>
<dbReference type="AlphaFoldDB" id="A0A183DPS2"/>
<dbReference type="WBParaSite" id="GPUH_0001072601-mRNA-1">
    <property type="protein sequence ID" value="GPUH_0001072601-mRNA-1"/>
    <property type="gene ID" value="GPUH_0001072601"/>
</dbReference>
<feature type="compositionally biased region" description="Polar residues" evidence="5">
    <location>
        <begin position="190"/>
        <end position="207"/>
    </location>
</feature>
<evidence type="ECO:0000313" key="7">
    <source>
        <dbReference type="EMBL" id="VDN17813.1"/>
    </source>
</evidence>
<feature type="region of interest" description="Disordered" evidence="5">
    <location>
        <begin position="38"/>
        <end position="88"/>
    </location>
</feature>
<dbReference type="Gene3D" id="1.10.8.60">
    <property type="match status" value="1"/>
</dbReference>
<feature type="region of interest" description="Disordered" evidence="5">
    <location>
        <begin position="105"/>
        <end position="286"/>
    </location>
</feature>
<evidence type="ECO:0000313" key="9">
    <source>
        <dbReference type="WBParaSite" id="GPUH_0001072601-mRNA-1"/>
    </source>
</evidence>
<comment type="similarity">
    <text evidence="1">Belongs to the activator 1 large subunit family.</text>
</comment>
<dbReference type="GO" id="GO:0006281">
    <property type="term" value="P:DNA repair"/>
    <property type="evidence" value="ECO:0007669"/>
    <property type="project" value="InterPro"/>
</dbReference>
<evidence type="ECO:0000259" key="6">
    <source>
        <dbReference type="SMART" id="SM00382"/>
    </source>
</evidence>
<dbReference type="CDD" id="cd18140">
    <property type="entry name" value="HLD_clamp_RFC"/>
    <property type="match status" value="1"/>
</dbReference>
<evidence type="ECO:0000256" key="4">
    <source>
        <dbReference type="ARBA" id="ARBA00022840"/>
    </source>
</evidence>
<dbReference type="InterPro" id="IPR047854">
    <property type="entry name" value="RFC_lid"/>
</dbReference>
<dbReference type="GO" id="GO:0005524">
    <property type="term" value="F:ATP binding"/>
    <property type="evidence" value="ECO:0007669"/>
    <property type="project" value="UniProtKB-UniRule"/>
</dbReference>
<dbReference type="SUPFAM" id="SSF48019">
    <property type="entry name" value="post-AAA+ oligomerization domain-like"/>
    <property type="match status" value="1"/>
</dbReference>
<feature type="compositionally biased region" description="Polar residues" evidence="5">
    <location>
        <begin position="64"/>
        <end position="74"/>
    </location>
</feature>
<reference evidence="7 8" key="2">
    <citation type="submission" date="2018-11" db="EMBL/GenBank/DDBJ databases">
        <authorList>
            <consortium name="Pathogen Informatics"/>
        </authorList>
    </citation>
    <scope>NUCLEOTIDE SEQUENCE [LARGE SCALE GENOMIC DNA]</scope>
</reference>
<dbReference type="GO" id="GO:0016887">
    <property type="term" value="F:ATP hydrolysis activity"/>
    <property type="evidence" value="ECO:0007669"/>
    <property type="project" value="InterPro"/>
</dbReference>
<dbReference type="InterPro" id="IPR003959">
    <property type="entry name" value="ATPase_AAA_core"/>
</dbReference>
<keyword evidence="8" id="KW-1185">Reference proteome</keyword>
<dbReference type="GO" id="GO:0003689">
    <property type="term" value="F:DNA clamp loader activity"/>
    <property type="evidence" value="ECO:0007669"/>
    <property type="project" value="UniProtKB-UniRule"/>
</dbReference>
<dbReference type="GO" id="GO:0003677">
    <property type="term" value="F:DNA binding"/>
    <property type="evidence" value="ECO:0007669"/>
    <property type="project" value="InterPro"/>
</dbReference>
<dbReference type="PANTHER" id="PTHR23389">
    <property type="entry name" value="CHROMOSOME TRANSMISSION FIDELITY FACTOR 18"/>
    <property type="match status" value="1"/>
</dbReference>
<dbReference type="FunFam" id="3.40.50.300:FF:000395">
    <property type="entry name" value="Replication factor C subunit 1"/>
    <property type="match status" value="1"/>
</dbReference>
<dbReference type="CDD" id="cd00009">
    <property type="entry name" value="AAA"/>
    <property type="match status" value="1"/>
</dbReference>
<keyword evidence="2" id="KW-0235">DNA replication</keyword>
<keyword evidence="3" id="KW-0547">Nucleotide-binding</keyword>
<sequence>MSPFQPLQTSFDDRNSPSQFQLELIATKLWLCATEIEESDKEELASAPPTKKKRGRTPPGQTKLDVTNIGTKQKLQPKRRSAKIAPELGAVTPLQFFQNFDKATGEVKAKKKAEGQGGSQQQKTKAPEESAETELQQGSPKKVDKIGSKTKSSKKSGEVQGFSPGPSPRKSSRRRADEVDVLVLSDENVESSSVLSDLQSKISSPTRKSPRKVGHFSDKGSVVTEVESKKKKVEKQERETAGKAQKKDTAEQKKGMIASATKQKKSPDAKKSSAVNEKRNENLGESDIAAQKVHLVGQSGEKSPMNKLLAWLRDWAKNHLNEGGKKKKARPPPWMAQNDSTAFRAALLSGPPGVGKTTCAVMACKELGLQYVEKNASDVRNKKMLEAQTSGLIGCQQMDDFMTGPTAQKPPQSNEVSHVLIMDEVDGMSGNNDRAGIAELIKMIKMTKIPIICICNDRQSQKIRSLVNYCFDLRFQRPRVEQIRARLLTIMCQERCKVEKEKLDEIIEASLHDVRQSIYNLQLLTSRNKEGNEMQRKNAAINTFEATRRLLRADTPVWEKQQMFFVDYSIMPLFVHENYPFVHNSEMSANKRLFALKNAADSISMGDIIERTIRTTGSWSLLNEQALFSAVVPCTSMNGYMKGMISFPSWLGRNSTAMKRQRLLRQLTTHTYLRTLAATSPIVLDYIPILRDRYCRPLLEKESGGVGEVIELYKKYNLIKNDTESIAELAVWPGIIDSGAAIPTKVKAALTRTLNKEHIILPYATDTVSKGRKRATAGAFVNSLNYIINVEWTIGDKPLHFYRYLPTRTARLS</sequence>
<dbReference type="GO" id="GO:0005663">
    <property type="term" value="C:DNA replication factor C complex"/>
    <property type="evidence" value="ECO:0007669"/>
    <property type="project" value="InterPro"/>
</dbReference>
<dbReference type="Pfam" id="PF00004">
    <property type="entry name" value="AAA"/>
    <property type="match status" value="1"/>
</dbReference>
<dbReference type="InterPro" id="IPR003593">
    <property type="entry name" value="AAA+_ATPase"/>
</dbReference>
<dbReference type="Pfam" id="PF08519">
    <property type="entry name" value="RFC1"/>
    <property type="match status" value="1"/>
</dbReference>
<dbReference type="OrthoDB" id="446168at2759"/>
<dbReference type="GO" id="GO:0005634">
    <property type="term" value="C:nucleus"/>
    <property type="evidence" value="ECO:0007669"/>
    <property type="project" value="UniProtKB-SubCell"/>
</dbReference>
<dbReference type="InterPro" id="IPR008921">
    <property type="entry name" value="DNA_pol3_clamp-load_cplx_C"/>
</dbReference>
<feature type="compositionally biased region" description="Basic and acidic residues" evidence="5">
    <location>
        <begin position="265"/>
        <end position="282"/>
    </location>
</feature>
<dbReference type="SUPFAM" id="SSF52540">
    <property type="entry name" value="P-loop containing nucleoside triphosphate hydrolases"/>
    <property type="match status" value="1"/>
</dbReference>
<evidence type="ECO:0000256" key="1">
    <source>
        <dbReference type="ARBA" id="ARBA00006116"/>
    </source>
</evidence>
<dbReference type="InterPro" id="IPR027417">
    <property type="entry name" value="P-loop_NTPase"/>
</dbReference>
<dbReference type="Gene3D" id="1.20.272.10">
    <property type="match status" value="1"/>
</dbReference>
<evidence type="ECO:0000313" key="8">
    <source>
        <dbReference type="Proteomes" id="UP000271098"/>
    </source>
</evidence>
<dbReference type="GO" id="GO:0006260">
    <property type="term" value="P:DNA replication"/>
    <property type="evidence" value="ECO:0007669"/>
    <property type="project" value="UniProtKB-KW"/>
</dbReference>
<dbReference type="SMART" id="SM00382">
    <property type="entry name" value="AAA"/>
    <property type="match status" value="1"/>
</dbReference>
<organism evidence="9">
    <name type="scientific">Gongylonema pulchrum</name>
    <dbReference type="NCBI Taxonomy" id="637853"/>
    <lineage>
        <taxon>Eukaryota</taxon>
        <taxon>Metazoa</taxon>
        <taxon>Ecdysozoa</taxon>
        <taxon>Nematoda</taxon>
        <taxon>Chromadorea</taxon>
        <taxon>Rhabditida</taxon>
        <taxon>Spirurina</taxon>
        <taxon>Spiruromorpha</taxon>
        <taxon>Spiruroidea</taxon>
        <taxon>Gongylonematidae</taxon>
        <taxon>Gongylonema</taxon>
    </lineage>
</organism>
<feature type="domain" description="AAA+ ATPase" evidence="6">
    <location>
        <begin position="342"/>
        <end position="481"/>
    </location>
</feature>
<dbReference type="Gene3D" id="3.40.50.300">
    <property type="entry name" value="P-loop containing nucleotide triphosphate hydrolases"/>
    <property type="match status" value="1"/>
</dbReference>
<dbReference type="EMBL" id="UYRT01078112">
    <property type="protein sequence ID" value="VDN17813.1"/>
    <property type="molecule type" value="Genomic_DNA"/>
</dbReference>
<accession>A0A183DPS2</accession>
<reference evidence="9" key="1">
    <citation type="submission" date="2016-06" db="UniProtKB">
        <authorList>
            <consortium name="WormBaseParasite"/>
        </authorList>
    </citation>
    <scope>IDENTIFICATION</scope>
</reference>
<proteinExistence type="inferred from homology"/>
<protein>
    <submittedName>
        <fullName evidence="9">Replication factor C subunit 1</fullName>
    </submittedName>
</protein>
<evidence type="ECO:0000256" key="5">
    <source>
        <dbReference type="SAM" id="MobiDB-lite"/>
    </source>
</evidence>
<keyword evidence="4" id="KW-0067">ATP-binding</keyword>
<name>A0A183DPS2_9BILA</name>
<evidence type="ECO:0000256" key="2">
    <source>
        <dbReference type="ARBA" id="ARBA00022705"/>
    </source>
</evidence>
<feature type="compositionally biased region" description="Basic and acidic residues" evidence="5">
    <location>
        <begin position="234"/>
        <end position="254"/>
    </location>
</feature>
<dbReference type="InterPro" id="IPR013725">
    <property type="entry name" value="DNA_replication_fac_RFC1_C"/>
</dbReference>
<dbReference type="PANTHER" id="PTHR23389:SF6">
    <property type="entry name" value="REPLICATION FACTOR C SUBUNIT 1"/>
    <property type="match status" value="1"/>
</dbReference>
<dbReference type="Proteomes" id="UP000271098">
    <property type="component" value="Unassembled WGS sequence"/>
</dbReference>
<feature type="compositionally biased region" description="Basic and acidic residues" evidence="5">
    <location>
        <begin position="105"/>
        <end position="114"/>
    </location>
</feature>